<evidence type="ECO:0000256" key="1">
    <source>
        <dbReference type="SAM" id="Phobius"/>
    </source>
</evidence>
<evidence type="ECO:0000313" key="3">
    <source>
        <dbReference type="Proteomes" id="UP000006176"/>
    </source>
</evidence>
<dbReference type="InterPro" id="IPR005625">
    <property type="entry name" value="PepSY-ass_TM"/>
</dbReference>
<dbReference type="PANTHER" id="PTHR34219:SF3">
    <property type="entry name" value="BLL7967 PROTEIN"/>
    <property type="match status" value="1"/>
</dbReference>
<dbReference type="Pfam" id="PF03929">
    <property type="entry name" value="PepSY_TM"/>
    <property type="match status" value="1"/>
</dbReference>
<dbReference type="OrthoDB" id="9816402at2"/>
<accession>I3XY91</accession>
<keyword evidence="3" id="KW-1185">Reference proteome</keyword>
<name>I3XY91_SULBS</name>
<feature type="transmembrane region" description="Helical" evidence="1">
    <location>
        <begin position="350"/>
        <end position="371"/>
    </location>
</feature>
<sequence length="386" mass="43556">MQKKVWFYVHWFLGLFAGTVLVIVGLSGAVLSYEKEIFEMINKESLVVTVREQERLTPEALLEAFAMAKPNATPSAITLFSDPKASASISVQGQGGGRNTMVYYMNPYTGELLPELKGRQFFRATLDLHRRLMLSEVGKQLVGASTIGLIILCFSGVYLYWGSIRRSLKKSLSINFKAKGRGFLYQLHSASSLWMFPFLVFISLTGLFWSYDWYRASLYTMAGVEMPKKGMHHGQKKMPKQAESLTEVKSIQKPVAVEGVTQAWSFFESTLSKPYAYATLRLPSSKGVYEFTYMDENAPHSQAINMLSVQMKDLKVLSHTRYEDKGVGEQILTSMLPLHSGEFFGWGGRIVIFLASLGMLLFALTGVILYINRRKKLHKKFLKPTP</sequence>
<dbReference type="eggNOG" id="COG3182">
    <property type="taxonomic scope" value="Bacteria"/>
</dbReference>
<feature type="transmembrane region" description="Helical" evidence="1">
    <location>
        <begin position="182"/>
        <end position="211"/>
    </location>
</feature>
<evidence type="ECO:0000313" key="2">
    <source>
        <dbReference type="EMBL" id="AFL68915.1"/>
    </source>
</evidence>
<organism evidence="2 3">
    <name type="scientific">Sulfurospirillum barnesii (strain ATCC 700032 / DSM 10660 / SES-3)</name>
    <dbReference type="NCBI Taxonomy" id="760154"/>
    <lineage>
        <taxon>Bacteria</taxon>
        <taxon>Pseudomonadati</taxon>
        <taxon>Campylobacterota</taxon>
        <taxon>Epsilonproteobacteria</taxon>
        <taxon>Campylobacterales</taxon>
        <taxon>Sulfurospirillaceae</taxon>
        <taxon>Sulfurospirillum</taxon>
    </lineage>
</organism>
<dbReference type="STRING" id="760154.Sulba_1627"/>
<dbReference type="AlphaFoldDB" id="I3XY91"/>
<protein>
    <submittedName>
        <fullName evidence="2">Putative iron-regulated membrane protein</fullName>
    </submittedName>
</protein>
<proteinExistence type="predicted"/>
<feature type="transmembrane region" description="Helical" evidence="1">
    <location>
        <begin position="141"/>
        <end position="161"/>
    </location>
</feature>
<keyword evidence="1" id="KW-0812">Transmembrane</keyword>
<dbReference type="PANTHER" id="PTHR34219">
    <property type="entry name" value="IRON-REGULATED INNER MEMBRANE PROTEIN-RELATED"/>
    <property type="match status" value="1"/>
</dbReference>
<keyword evidence="1" id="KW-0472">Membrane</keyword>
<feature type="transmembrane region" description="Helical" evidence="1">
    <location>
        <begin position="12"/>
        <end position="33"/>
    </location>
</feature>
<dbReference type="EMBL" id="CP003333">
    <property type="protein sequence ID" value="AFL68915.1"/>
    <property type="molecule type" value="Genomic_DNA"/>
</dbReference>
<reference evidence="2 3" key="1">
    <citation type="submission" date="2012-06" db="EMBL/GenBank/DDBJ databases">
        <title>Complete sequence of Sulfurospirillum barnesii SES-3.</title>
        <authorList>
            <consortium name="US DOE Joint Genome Institute"/>
            <person name="Lucas S."/>
            <person name="Han J."/>
            <person name="Lapidus A."/>
            <person name="Cheng J.-F."/>
            <person name="Goodwin L."/>
            <person name="Pitluck S."/>
            <person name="Peters L."/>
            <person name="Ovchinnikova G."/>
            <person name="Lu M."/>
            <person name="Detter J.C."/>
            <person name="Han C."/>
            <person name="Tapia R."/>
            <person name="Land M."/>
            <person name="Hauser L."/>
            <person name="Kyrpides N."/>
            <person name="Ivanova N."/>
            <person name="Pagani I."/>
            <person name="Stolz J."/>
            <person name="Arkin A."/>
            <person name="Dehal P."/>
            <person name="Oremland R."/>
            <person name="Saltikov C."/>
            <person name="Basu P."/>
            <person name="Hollibaugh J."/>
            <person name="Newman D."/>
            <person name="Stolyar S."/>
            <person name="Hazen T."/>
            <person name="Woyke T."/>
        </authorList>
    </citation>
    <scope>NUCLEOTIDE SEQUENCE [LARGE SCALE GENOMIC DNA]</scope>
    <source>
        <strain evidence="3">ATCC 700032 / DSM 10660 / SES-3</strain>
    </source>
</reference>
<gene>
    <name evidence="2" type="ordered locus">Sulba_1627</name>
</gene>
<dbReference type="Proteomes" id="UP000006176">
    <property type="component" value="Chromosome"/>
</dbReference>
<keyword evidence="1" id="KW-1133">Transmembrane helix</keyword>
<dbReference type="PATRIC" id="fig|760154.4.peg.1630"/>
<dbReference type="HOGENOM" id="CLU_031962_2_0_7"/>
<dbReference type="KEGG" id="sba:Sulba_1627"/>
<dbReference type="RefSeq" id="WP_014769793.1">
    <property type="nucleotide sequence ID" value="NC_018002.1"/>
</dbReference>